<dbReference type="PANTHER" id="PTHR42673">
    <property type="entry name" value="MALEYLACETOACETATE ISOMERASE"/>
    <property type="match status" value="1"/>
</dbReference>
<organism evidence="2 3">
    <name type="scientific">Tetrapyrgos nigripes</name>
    <dbReference type="NCBI Taxonomy" id="182062"/>
    <lineage>
        <taxon>Eukaryota</taxon>
        <taxon>Fungi</taxon>
        <taxon>Dikarya</taxon>
        <taxon>Basidiomycota</taxon>
        <taxon>Agaricomycotina</taxon>
        <taxon>Agaricomycetes</taxon>
        <taxon>Agaricomycetidae</taxon>
        <taxon>Agaricales</taxon>
        <taxon>Marasmiineae</taxon>
        <taxon>Marasmiaceae</taxon>
        <taxon>Tetrapyrgos</taxon>
    </lineage>
</organism>
<dbReference type="Proteomes" id="UP000559256">
    <property type="component" value="Unassembled WGS sequence"/>
</dbReference>
<dbReference type="EMBL" id="JAACJM010000155">
    <property type="protein sequence ID" value="KAF5342829.1"/>
    <property type="molecule type" value="Genomic_DNA"/>
</dbReference>
<dbReference type="GO" id="GO:0006559">
    <property type="term" value="P:L-phenylalanine catabolic process"/>
    <property type="evidence" value="ECO:0007669"/>
    <property type="project" value="TreeGrafter"/>
</dbReference>
<dbReference type="GO" id="GO:0006749">
    <property type="term" value="P:glutathione metabolic process"/>
    <property type="evidence" value="ECO:0007669"/>
    <property type="project" value="TreeGrafter"/>
</dbReference>
<protein>
    <recommendedName>
        <fullName evidence="1">GST N-terminal domain-containing protein</fullName>
    </recommendedName>
</protein>
<dbReference type="InterPro" id="IPR036249">
    <property type="entry name" value="Thioredoxin-like_sf"/>
</dbReference>
<reference evidence="2 3" key="1">
    <citation type="journal article" date="2020" name="ISME J.">
        <title>Uncovering the hidden diversity of litter-decomposition mechanisms in mushroom-forming fungi.</title>
        <authorList>
            <person name="Floudas D."/>
            <person name="Bentzer J."/>
            <person name="Ahren D."/>
            <person name="Johansson T."/>
            <person name="Persson P."/>
            <person name="Tunlid A."/>
        </authorList>
    </citation>
    <scope>NUCLEOTIDE SEQUENCE [LARGE SCALE GENOMIC DNA]</scope>
    <source>
        <strain evidence="2 3">CBS 291.85</strain>
    </source>
</reference>
<dbReference type="AlphaFoldDB" id="A0A8H5CJE3"/>
<dbReference type="GO" id="GO:0016034">
    <property type="term" value="F:maleylacetoacetate isomerase activity"/>
    <property type="evidence" value="ECO:0007669"/>
    <property type="project" value="TreeGrafter"/>
</dbReference>
<sequence>MASIASKRILRPSIRPTFLHLYTAPYSGCSARVRITAALKKIPEKIKMEYHTIDYRGGEHQEEAYKKLNPNMSLPTLVVEYPDGEETRSITITQSLAILDWLEHWFPEPALLPSVNEEDPASWADRARIWELASLVACDIQPPQSTRIPEED</sequence>
<dbReference type="Gene3D" id="3.40.30.10">
    <property type="entry name" value="Glutaredoxin"/>
    <property type="match status" value="1"/>
</dbReference>
<dbReference type="GO" id="GO:0004364">
    <property type="term" value="F:glutathione transferase activity"/>
    <property type="evidence" value="ECO:0007669"/>
    <property type="project" value="TreeGrafter"/>
</dbReference>
<evidence type="ECO:0000313" key="2">
    <source>
        <dbReference type="EMBL" id="KAF5342829.1"/>
    </source>
</evidence>
<dbReference type="PROSITE" id="PS50404">
    <property type="entry name" value="GST_NTER"/>
    <property type="match status" value="1"/>
</dbReference>
<dbReference type="InterPro" id="IPR004045">
    <property type="entry name" value="Glutathione_S-Trfase_N"/>
</dbReference>
<dbReference type="Pfam" id="PF13409">
    <property type="entry name" value="GST_N_2"/>
    <property type="match status" value="1"/>
</dbReference>
<dbReference type="SUPFAM" id="SSF52833">
    <property type="entry name" value="Thioredoxin-like"/>
    <property type="match status" value="1"/>
</dbReference>
<dbReference type="PANTHER" id="PTHR42673:SF4">
    <property type="entry name" value="MALEYLACETOACETATE ISOMERASE"/>
    <property type="match status" value="1"/>
</dbReference>
<keyword evidence="3" id="KW-1185">Reference proteome</keyword>
<proteinExistence type="predicted"/>
<evidence type="ECO:0000259" key="1">
    <source>
        <dbReference type="PROSITE" id="PS50404"/>
    </source>
</evidence>
<evidence type="ECO:0000313" key="3">
    <source>
        <dbReference type="Proteomes" id="UP000559256"/>
    </source>
</evidence>
<gene>
    <name evidence="2" type="ORF">D9758_013387</name>
</gene>
<accession>A0A8H5CJE3</accession>
<comment type="caution">
    <text evidence="2">The sequence shown here is derived from an EMBL/GenBank/DDBJ whole genome shotgun (WGS) entry which is preliminary data.</text>
</comment>
<name>A0A8H5CJE3_9AGAR</name>
<feature type="domain" description="GST N-terminal" evidence="1">
    <location>
        <begin position="17"/>
        <end position="110"/>
    </location>
</feature>
<dbReference type="OrthoDB" id="422574at2759"/>